<sequence length="539" mass="60654">MSSLRNFLRNVITLIVFTSLLCVGTAKAQSVKNQAIKYQNLLALIDAFYVDTVNVEHLTEDAIVKVLADLDPHSIYISKDEIKEMNEPLQGSFSGIGIQFNILRDTLMVVATIPGGPSEKVGLRAGDRIVKIGEENVAGTGLKNMGVRKRLRGEKGTVVTIYVKRKSEKELLEFIITRDNIPIHSLDAAYLLTKNIGYIKLNRFAATTSEEFLEALLKLKSQNMKNLVLDLRGNGGGYMQAAINIVDQFMDANQLIVYTKGLTTPRRENRSTEAGIFKNGKVVILLDEGSASASEIVSGAIQDWDRGIIIGRRSFGKGLVQRQFPLSDGSMIRLTTAHYYTPTGRCIQKPYNKGLEDYHMDILKRFKSGEMISADSIQFPDSLKYSTLINKRTVYGGGGIMPDIFIPIDTSLNYKYFNLLVRKNVIYPFVVNYMDENRDQLKKKYPKFEKFMKDFEVSDSMLSELVALGEKQGIEKNESDYLAVVDDLKLHIKALLARDLWDSSEYYKIVNKKNDFILKAISVLENPKLYDNGLKNNAN</sequence>
<accession>A0A434AYH9</accession>
<dbReference type="Proteomes" id="UP000282985">
    <property type="component" value="Unassembled WGS sequence"/>
</dbReference>
<evidence type="ECO:0000256" key="6">
    <source>
        <dbReference type="SAM" id="SignalP"/>
    </source>
</evidence>
<dbReference type="OrthoDB" id="9812068at2"/>
<dbReference type="PANTHER" id="PTHR32060:SF30">
    <property type="entry name" value="CARBOXY-TERMINAL PROCESSING PROTEASE CTPA"/>
    <property type="match status" value="1"/>
</dbReference>
<organism evidence="8 9">
    <name type="scientific">Ancylomarina longa</name>
    <dbReference type="NCBI Taxonomy" id="2487017"/>
    <lineage>
        <taxon>Bacteria</taxon>
        <taxon>Pseudomonadati</taxon>
        <taxon>Bacteroidota</taxon>
        <taxon>Bacteroidia</taxon>
        <taxon>Marinilabiliales</taxon>
        <taxon>Marinifilaceae</taxon>
        <taxon>Ancylomarina</taxon>
    </lineage>
</organism>
<dbReference type="InterPro" id="IPR001478">
    <property type="entry name" value="PDZ"/>
</dbReference>
<evidence type="ECO:0000256" key="2">
    <source>
        <dbReference type="ARBA" id="ARBA00022670"/>
    </source>
</evidence>
<dbReference type="AlphaFoldDB" id="A0A434AYH9"/>
<dbReference type="NCBIfam" id="TIGR00225">
    <property type="entry name" value="prc"/>
    <property type="match status" value="1"/>
</dbReference>
<dbReference type="SUPFAM" id="SSF52096">
    <property type="entry name" value="ClpP/crotonase"/>
    <property type="match status" value="1"/>
</dbReference>
<keyword evidence="6" id="KW-0732">Signal</keyword>
<dbReference type="Gene3D" id="3.30.750.44">
    <property type="match status" value="1"/>
</dbReference>
<evidence type="ECO:0000259" key="7">
    <source>
        <dbReference type="PROSITE" id="PS50106"/>
    </source>
</evidence>
<dbReference type="GO" id="GO:0007165">
    <property type="term" value="P:signal transduction"/>
    <property type="evidence" value="ECO:0007669"/>
    <property type="project" value="TreeGrafter"/>
</dbReference>
<dbReference type="CDD" id="cd06782">
    <property type="entry name" value="cpPDZ_CPP-like"/>
    <property type="match status" value="1"/>
</dbReference>
<dbReference type="PROSITE" id="PS50106">
    <property type="entry name" value="PDZ"/>
    <property type="match status" value="1"/>
</dbReference>
<proteinExistence type="inferred from homology"/>
<dbReference type="Pfam" id="PF13180">
    <property type="entry name" value="PDZ_2"/>
    <property type="match status" value="1"/>
</dbReference>
<protein>
    <submittedName>
        <fullName evidence="8">S41 family peptidase</fullName>
    </submittedName>
</protein>
<dbReference type="EMBL" id="RJJX01000002">
    <property type="protein sequence ID" value="RUT79623.1"/>
    <property type="molecule type" value="Genomic_DNA"/>
</dbReference>
<comment type="similarity">
    <text evidence="1 5">Belongs to the peptidase S41A family.</text>
</comment>
<dbReference type="PANTHER" id="PTHR32060">
    <property type="entry name" value="TAIL-SPECIFIC PROTEASE"/>
    <property type="match status" value="1"/>
</dbReference>
<dbReference type="Pfam" id="PF03572">
    <property type="entry name" value="Peptidase_S41"/>
    <property type="match status" value="1"/>
</dbReference>
<dbReference type="Gene3D" id="2.30.42.10">
    <property type="match status" value="1"/>
</dbReference>
<evidence type="ECO:0000313" key="9">
    <source>
        <dbReference type="Proteomes" id="UP000282985"/>
    </source>
</evidence>
<gene>
    <name evidence="8" type="ORF">DLK05_02730</name>
</gene>
<comment type="caution">
    <text evidence="8">The sequence shown here is derived from an EMBL/GenBank/DDBJ whole genome shotgun (WGS) entry which is preliminary data.</text>
</comment>
<dbReference type="SMART" id="SM00245">
    <property type="entry name" value="TSPc"/>
    <property type="match status" value="1"/>
</dbReference>
<dbReference type="InterPro" id="IPR005151">
    <property type="entry name" value="Tail-specific_protease"/>
</dbReference>
<name>A0A434AYH9_9BACT</name>
<dbReference type="SUPFAM" id="SSF50156">
    <property type="entry name" value="PDZ domain-like"/>
    <property type="match status" value="1"/>
</dbReference>
<evidence type="ECO:0000256" key="1">
    <source>
        <dbReference type="ARBA" id="ARBA00009179"/>
    </source>
</evidence>
<evidence type="ECO:0000256" key="5">
    <source>
        <dbReference type="RuleBase" id="RU004404"/>
    </source>
</evidence>
<keyword evidence="9" id="KW-1185">Reference proteome</keyword>
<keyword evidence="4 5" id="KW-0720">Serine protease</keyword>
<dbReference type="InterPro" id="IPR036034">
    <property type="entry name" value="PDZ_sf"/>
</dbReference>
<feature type="signal peptide" evidence="6">
    <location>
        <begin position="1"/>
        <end position="28"/>
    </location>
</feature>
<dbReference type="Gene3D" id="3.90.226.10">
    <property type="entry name" value="2-enoyl-CoA Hydratase, Chain A, domain 1"/>
    <property type="match status" value="1"/>
</dbReference>
<dbReference type="CDD" id="cd07560">
    <property type="entry name" value="Peptidase_S41_CPP"/>
    <property type="match status" value="1"/>
</dbReference>
<evidence type="ECO:0000313" key="8">
    <source>
        <dbReference type="EMBL" id="RUT79623.1"/>
    </source>
</evidence>
<dbReference type="RefSeq" id="WP_127342445.1">
    <property type="nucleotide sequence ID" value="NZ_RJJX01000002.1"/>
</dbReference>
<dbReference type="InterPro" id="IPR004447">
    <property type="entry name" value="Peptidase_S41A"/>
</dbReference>
<dbReference type="SMART" id="SM00228">
    <property type="entry name" value="PDZ"/>
    <property type="match status" value="1"/>
</dbReference>
<dbReference type="GO" id="GO:0008236">
    <property type="term" value="F:serine-type peptidase activity"/>
    <property type="evidence" value="ECO:0007669"/>
    <property type="project" value="UniProtKB-KW"/>
</dbReference>
<dbReference type="GO" id="GO:0004175">
    <property type="term" value="F:endopeptidase activity"/>
    <property type="evidence" value="ECO:0007669"/>
    <property type="project" value="TreeGrafter"/>
</dbReference>
<dbReference type="GO" id="GO:0030288">
    <property type="term" value="C:outer membrane-bounded periplasmic space"/>
    <property type="evidence" value="ECO:0007669"/>
    <property type="project" value="TreeGrafter"/>
</dbReference>
<keyword evidence="2 5" id="KW-0645">Protease</keyword>
<feature type="chain" id="PRO_5019134845" evidence="6">
    <location>
        <begin position="29"/>
        <end position="539"/>
    </location>
</feature>
<dbReference type="InterPro" id="IPR029045">
    <property type="entry name" value="ClpP/crotonase-like_dom_sf"/>
</dbReference>
<keyword evidence="3 5" id="KW-0378">Hydrolase</keyword>
<feature type="domain" description="PDZ" evidence="7">
    <location>
        <begin position="74"/>
        <end position="166"/>
    </location>
</feature>
<dbReference type="GO" id="GO:0006508">
    <property type="term" value="P:proteolysis"/>
    <property type="evidence" value="ECO:0007669"/>
    <property type="project" value="UniProtKB-KW"/>
</dbReference>
<reference evidence="8 9" key="1">
    <citation type="submission" date="2018-11" db="EMBL/GenBank/DDBJ databases">
        <title>Parancylomarina longa gen. nov., sp. nov., isolated from sediments of southern Okinawa.</title>
        <authorList>
            <person name="Fu T."/>
        </authorList>
    </citation>
    <scope>NUCLEOTIDE SEQUENCE [LARGE SCALE GENOMIC DNA]</scope>
    <source>
        <strain evidence="8 9">T3-2 S1-C</strain>
    </source>
</reference>
<evidence type="ECO:0000256" key="4">
    <source>
        <dbReference type="ARBA" id="ARBA00022825"/>
    </source>
</evidence>
<evidence type="ECO:0000256" key="3">
    <source>
        <dbReference type="ARBA" id="ARBA00022801"/>
    </source>
</evidence>